<proteinExistence type="predicted"/>
<dbReference type="AlphaFoldDB" id="A0A392SS09"/>
<keyword evidence="1" id="KW-0418">Kinase</keyword>
<dbReference type="Proteomes" id="UP000265520">
    <property type="component" value="Unassembled WGS sequence"/>
</dbReference>
<accession>A0A392SS09</accession>
<evidence type="ECO:0000313" key="2">
    <source>
        <dbReference type="Proteomes" id="UP000265520"/>
    </source>
</evidence>
<dbReference type="SUPFAM" id="SSF52058">
    <property type="entry name" value="L domain-like"/>
    <property type="match status" value="1"/>
</dbReference>
<dbReference type="PANTHER" id="PTHR48054:SF85">
    <property type="entry name" value="LEUCINE-RICH RECEPTOR-LIKE KINASE FAMILY PROTEIN"/>
    <property type="match status" value="1"/>
</dbReference>
<dbReference type="Pfam" id="PF00560">
    <property type="entry name" value="LRR_1"/>
    <property type="match status" value="2"/>
</dbReference>
<name>A0A392SS09_9FABA</name>
<dbReference type="InterPro" id="IPR032675">
    <property type="entry name" value="LRR_dom_sf"/>
</dbReference>
<dbReference type="Gene3D" id="3.80.10.10">
    <property type="entry name" value="Ribonuclease Inhibitor"/>
    <property type="match status" value="1"/>
</dbReference>
<organism evidence="1 2">
    <name type="scientific">Trifolium medium</name>
    <dbReference type="NCBI Taxonomy" id="97028"/>
    <lineage>
        <taxon>Eukaryota</taxon>
        <taxon>Viridiplantae</taxon>
        <taxon>Streptophyta</taxon>
        <taxon>Embryophyta</taxon>
        <taxon>Tracheophyta</taxon>
        <taxon>Spermatophyta</taxon>
        <taxon>Magnoliopsida</taxon>
        <taxon>eudicotyledons</taxon>
        <taxon>Gunneridae</taxon>
        <taxon>Pentapetalae</taxon>
        <taxon>rosids</taxon>
        <taxon>fabids</taxon>
        <taxon>Fabales</taxon>
        <taxon>Fabaceae</taxon>
        <taxon>Papilionoideae</taxon>
        <taxon>50 kb inversion clade</taxon>
        <taxon>NPAAA clade</taxon>
        <taxon>Hologalegina</taxon>
        <taxon>IRL clade</taxon>
        <taxon>Trifolieae</taxon>
        <taxon>Trifolium</taxon>
    </lineage>
</organism>
<evidence type="ECO:0000313" key="1">
    <source>
        <dbReference type="EMBL" id="MCI51449.1"/>
    </source>
</evidence>
<dbReference type="GO" id="GO:0016301">
    <property type="term" value="F:kinase activity"/>
    <property type="evidence" value="ECO:0007669"/>
    <property type="project" value="UniProtKB-KW"/>
</dbReference>
<sequence>MDISMNILTGKIPDEFGNIKKLKYLGLFTNRLSGGVPESIGNLPALTDFIVFENNLA</sequence>
<comment type="caution">
    <text evidence="1">The sequence shown here is derived from an EMBL/GenBank/DDBJ whole genome shotgun (WGS) entry which is preliminary data.</text>
</comment>
<dbReference type="PANTHER" id="PTHR48054">
    <property type="entry name" value="RECEPTOR KINASE-LIKE PROTEIN XA21"/>
    <property type="match status" value="1"/>
</dbReference>
<keyword evidence="2" id="KW-1185">Reference proteome</keyword>
<reference evidence="1 2" key="1">
    <citation type="journal article" date="2018" name="Front. Plant Sci.">
        <title>Red Clover (Trifolium pratense) and Zigzag Clover (T. medium) - A Picture of Genomic Similarities and Differences.</title>
        <authorList>
            <person name="Dluhosova J."/>
            <person name="Istvanek J."/>
            <person name="Nedelnik J."/>
            <person name="Repkova J."/>
        </authorList>
    </citation>
    <scope>NUCLEOTIDE SEQUENCE [LARGE SCALE GENOMIC DNA]</scope>
    <source>
        <strain evidence="2">cv. 10/8</strain>
        <tissue evidence="1">Leaf</tissue>
    </source>
</reference>
<protein>
    <submittedName>
        <fullName evidence="1">Receptor-like protein kinase HSL1-like</fullName>
    </submittedName>
</protein>
<keyword evidence="1" id="KW-0675">Receptor</keyword>
<dbReference type="EMBL" id="LXQA010432085">
    <property type="protein sequence ID" value="MCI51449.1"/>
    <property type="molecule type" value="Genomic_DNA"/>
</dbReference>
<feature type="non-terminal residue" evidence="1">
    <location>
        <position position="57"/>
    </location>
</feature>
<keyword evidence="1" id="KW-0808">Transferase</keyword>
<dbReference type="InterPro" id="IPR052592">
    <property type="entry name" value="LRR-RLK"/>
</dbReference>
<dbReference type="InterPro" id="IPR001611">
    <property type="entry name" value="Leu-rich_rpt"/>
</dbReference>